<reference evidence="2 5" key="2">
    <citation type="submission" date="2017-06" db="EMBL/GenBank/DDBJ databases">
        <authorList>
            <person name="Kim H.J."/>
            <person name="Triplett B.A."/>
        </authorList>
    </citation>
    <scope>NUCLEOTIDE SEQUENCE [LARGE SCALE GENOMIC DNA]</scope>
    <source>
        <strain evidence="2 5">BZC3</strain>
    </source>
</reference>
<dbReference type="Proteomes" id="UP000197024">
    <property type="component" value="Chromosome"/>
</dbReference>
<dbReference type="EMBL" id="CP021995">
    <property type="protein sequence ID" value="ASD26740.1"/>
    <property type="molecule type" value="Genomic_DNA"/>
</dbReference>
<reference evidence="4 7" key="4">
    <citation type="submission" date="2020-12" db="EMBL/GenBank/DDBJ databases">
        <title>FDA dAtabase for Regulatory Grade micrObial Sequences (FDA-ARGOS): Supporting development and validation of Infectious Disease Dx tests.</title>
        <authorList>
            <person name="Kerrigan L."/>
            <person name="Long C."/>
            <person name="Tallon L."/>
            <person name="Sadzewicz L."/>
            <person name="Zhao X."/>
            <person name="Boylan J."/>
            <person name="Ott S."/>
            <person name="Bowen H."/>
            <person name="Vavikolanu K."/>
            <person name="Mehta A."/>
            <person name="Aluvathingal J."/>
            <person name="Nadendla S."/>
            <person name="Yan Y."/>
            <person name="Sichtig H."/>
        </authorList>
    </citation>
    <scope>NUCLEOTIDE SEQUENCE [LARGE SCALE GENOMIC DNA]</scope>
    <source>
        <strain evidence="4 7">FDAARGOS_1026</strain>
    </source>
</reference>
<evidence type="ECO:0000313" key="7">
    <source>
        <dbReference type="Proteomes" id="UP000596117"/>
    </source>
</evidence>
<evidence type="ECO:0000313" key="3">
    <source>
        <dbReference type="EMBL" id="QAT13400.1"/>
    </source>
</evidence>
<feature type="transmembrane region" description="Helical" evidence="1">
    <location>
        <begin position="26"/>
        <end position="52"/>
    </location>
</feature>
<name>A0A246KJP8_BREDI</name>
<dbReference type="STRING" id="293.GCA_000988015_02456"/>
<feature type="transmembrane region" description="Helical" evidence="1">
    <location>
        <begin position="155"/>
        <end position="174"/>
    </location>
</feature>
<evidence type="ECO:0000256" key="1">
    <source>
        <dbReference type="SAM" id="Phobius"/>
    </source>
</evidence>
<evidence type="ECO:0000313" key="5">
    <source>
        <dbReference type="Proteomes" id="UP000197024"/>
    </source>
</evidence>
<dbReference type="GeneID" id="56575567"/>
<keyword evidence="7" id="KW-1185">Reference proteome</keyword>
<dbReference type="EMBL" id="CP066026">
    <property type="protein sequence ID" value="QQB89233.1"/>
    <property type="molecule type" value="Genomic_DNA"/>
</dbReference>
<keyword evidence="1" id="KW-0812">Transmembrane</keyword>
<dbReference type="Proteomes" id="UP000287388">
    <property type="component" value="Chromosome"/>
</dbReference>
<feature type="transmembrane region" description="Helical" evidence="1">
    <location>
        <begin position="64"/>
        <end position="82"/>
    </location>
</feature>
<dbReference type="Proteomes" id="UP000596117">
    <property type="component" value="Chromosome"/>
</dbReference>
<reference evidence="3 6" key="3">
    <citation type="submission" date="2019-01" db="EMBL/GenBank/DDBJ databases">
        <title>Brevundimonas diminuta Genome sequencing and assembly.</title>
        <authorList>
            <person name="Chen H."/>
        </authorList>
    </citation>
    <scope>NUCLEOTIDE SEQUENCE [LARGE SCALE GENOMIC DNA]</scope>
    <source>
        <strain evidence="3">ATCC</strain>
        <strain evidence="6">ATCC(B) 19146</strain>
    </source>
</reference>
<proteinExistence type="predicted"/>
<keyword evidence="1" id="KW-0472">Membrane</keyword>
<evidence type="ECO:0000313" key="4">
    <source>
        <dbReference type="EMBL" id="QQB89233.1"/>
    </source>
</evidence>
<protein>
    <recommendedName>
        <fullName evidence="8">DUF2157 domain-containing protein</fullName>
    </recommendedName>
</protein>
<feature type="transmembrane region" description="Helical" evidence="1">
    <location>
        <begin position="128"/>
        <end position="148"/>
    </location>
</feature>
<accession>A0A246KJP8</accession>
<sequence>MTRDQVQSVHDDIAYMKALAQEGRRAPLLGGSVLVAAAVIFGAATVGQWMMVLGRIPNGGWESLSLWLGAAAVFVIALVVLIRRIESACGGASAMNRSVGAAWSAIGYGIFVTWTALMVFGWRTGDWGVMALMPTVVMGAYGSAWMVVAAISRKAWLNVVGLISYAGAVVLAGLGDPLLIYPVYLVLLIAVALAPGLILVRGATKKAG</sequence>
<feature type="transmembrane region" description="Helical" evidence="1">
    <location>
        <begin position="102"/>
        <end position="122"/>
    </location>
</feature>
<evidence type="ECO:0000313" key="2">
    <source>
        <dbReference type="EMBL" id="ASD26740.1"/>
    </source>
</evidence>
<gene>
    <name evidence="2" type="ORF">CD943_07465</name>
    <name evidence="3" type="ORF">EQG53_02980</name>
    <name evidence="4" type="ORF">I6H83_01955</name>
</gene>
<dbReference type="KEGG" id="bdm:EQG53_02980"/>
<dbReference type="EMBL" id="CP035093">
    <property type="protein sequence ID" value="QAT13400.1"/>
    <property type="molecule type" value="Genomic_DNA"/>
</dbReference>
<dbReference type="RefSeq" id="WP_003166374.1">
    <property type="nucleotide sequence ID" value="NZ_BJNC01000001.1"/>
</dbReference>
<dbReference type="AlphaFoldDB" id="A0A246KJP8"/>
<evidence type="ECO:0000313" key="6">
    <source>
        <dbReference type="Proteomes" id="UP000287388"/>
    </source>
</evidence>
<evidence type="ECO:0008006" key="8">
    <source>
        <dbReference type="Google" id="ProtNLM"/>
    </source>
</evidence>
<feature type="transmembrane region" description="Helical" evidence="1">
    <location>
        <begin position="180"/>
        <end position="200"/>
    </location>
</feature>
<keyword evidence="1" id="KW-1133">Transmembrane helix</keyword>
<reference evidence="2 5" key="1">
    <citation type="submission" date="2017-06" db="EMBL/GenBank/DDBJ databases">
        <title>Biodegradation of gentamicin by bacterial consortia AMQD4 in synthetic medium and raw gentamicin sewage.</title>
        <authorList>
            <person name="Chang H."/>
            <person name="Feng Y."/>
            <person name="Li Z."/>
            <person name="Xue J."/>
            <person name="Cheng D."/>
        </authorList>
    </citation>
    <scope>NUCLEOTIDE SEQUENCE [LARGE SCALE GENOMIC DNA]</scope>
    <source>
        <strain evidence="2 5">BZC3</strain>
    </source>
</reference>
<organism evidence="2 5">
    <name type="scientific">Brevundimonas diminuta</name>
    <name type="common">Pseudomonas diminuta</name>
    <dbReference type="NCBI Taxonomy" id="293"/>
    <lineage>
        <taxon>Bacteria</taxon>
        <taxon>Pseudomonadati</taxon>
        <taxon>Pseudomonadota</taxon>
        <taxon>Alphaproteobacteria</taxon>
        <taxon>Caulobacterales</taxon>
        <taxon>Caulobacteraceae</taxon>
        <taxon>Brevundimonas</taxon>
    </lineage>
</organism>